<keyword evidence="4" id="KW-0804">Transcription</keyword>
<gene>
    <name evidence="8" type="ORF">SAMN05216352_1238</name>
</gene>
<name>A0A1G8QXN2_9BACI</name>
<dbReference type="Gene3D" id="1.10.10.10">
    <property type="entry name" value="Winged helix-like DNA-binding domain superfamily/Winged helix DNA-binding domain"/>
    <property type="match status" value="1"/>
</dbReference>
<evidence type="ECO:0000259" key="6">
    <source>
        <dbReference type="Pfam" id="PF04542"/>
    </source>
</evidence>
<organism evidence="8 9">
    <name type="scientific">Alteribacillus bidgolensis</name>
    <dbReference type="NCBI Taxonomy" id="930129"/>
    <lineage>
        <taxon>Bacteria</taxon>
        <taxon>Bacillati</taxon>
        <taxon>Bacillota</taxon>
        <taxon>Bacilli</taxon>
        <taxon>Bacillales</taxon>
        <taxon>Bacillaceae</taxon>
        <taxon>Alteribacillus</taxon>
    </lineage>
</organism>
<proteinExistence type="inferred from homology"/>
<keyword evidence="3" id="KW-0731">Sigma factor</keyword>
<evidence type="ECO:0000256" key="5">
    <source>
        <dbReference type="NCBIfam" id="TIGR02948"/>
    </source>
</evidence>
<dbReference type="InterPro" id="IPR014284">
    <property type="entry name" value="RNA_pol_sigma-70_dom"/>
</dbReference>
<evidence type="ECO:0000256" key="1">
    <source>
        <dbReference type="ARBA" id="ARBA00010641"/>
    </source>
</evidence>
<protein>
    <recommendedName>
        <fullName evidence="5">RNA polymerase sigma factor SigW</fullName>
    </recommendedName>
</protein>
<sequence length="188" mass="21983">MDAVVKRLIRAIKKEEDQDAFAELVDLYKDKVFQIAYRMTGNSYEAQDMAQESFLRAYANLESYDEKRKFSTWLFRITTNLCIDRLRKKKPDYSLDAELQGTEGLTGYSQVAASEKLPEEQVVTMEMQQWVQREISYLPPKYRSAIILRYIEGLPIKQISEILDLPANTVKTHIHRGREALRKRLKDA</sequence>
<dbReference type="InterPro" id="IPR039425">
    <property type="entry name" value="RNA_pol_sigma-70-like"/>
</dbReference>
<dbReference type="Pfam" id="PF04542">
    <property type="entry name" value="Sigma70_r2"/>
    <property type="match status" value="1"/>
</dbReference>
<comment type="similarity">
    <text evidence="1">Belongs to the sigma-70 factor family. ECF subfamily.</text>
</comment>
<evidence type="ECO:0000259" key="7">
    <source>
        <dbReference type="Pfam" id="PF08281"/>
    </source>
</evidence>
<dbReference type="RefSeq" id="WP_091588038.1">
    <property type="nucleotide sequence ID" value="NZ_FNDU01000023.1"/>
</dbReference>
<dbReference type="PANTHER" id="PTHR43133">
    <property type="entry name" value="RNA POLYMERASE ECF-TYPE SIGMA FACTO"/>
    <property type="match status" value="1"/>
</dbReference>
<dbReference type="EMBL" id="FNDU01000023">
    <property type="protein sequence ID" value="SDJ09458.1"/>
    <property type="molecule type" value="Genomic_DNA"/>
</dbReference>
<dbReference type="NCBIfam" id="TIGR02937">
    <property type="entry name" value="sigma70-ECF"/>
    <property type="match status" value="1"/>
</dbReference>
<evidence type="ECO:0000313" key="9">
    <source>
        <dbReference type="Proteomes" id="UP000199017"/>
    </source>
</evidence>
<dbReference type="InterPro" id="IPR036388">
    <property type="entry name" value="WH-like_DNA-bd_sf"/>
</dbReference>
<dbReference type="PANTHER" id="PTHR43133:SF60">
    <property type="entry name" value="RNA POLYMERASE SIGMA FACTOR SIGV"/>
    <property type="match status" value="1"/>
</dbReference>
<dbReference type="Gene3D" id="1.10.1740.10">
    <property type="match status" value="1"/>
</dbReference>
<accession>A0A1G8QXN2</accession>
<keyword evidence="9" id="KW-1185">Reference proteome</keyword>
<dbReference type="NCBIfam" id="NF007223">
    <property type="entry name" value="PRK09641.1"/>
    <property type="match status" value="1"/>
</dbReference>
<dbReference type="GO" id="GO:0006352">
    <property type="term" value="P:DNA-templated transcription initiation"/>
    <property type="evidence" value="ECO:0007669"/>
    <property type="project" value="InterPro"/>
</dbReference>
<dbReference type="InterPro" id="IPR013249">
    <property type="entry name" value="RNA_pol_sigma70_r4_t2"/>
</dbReference>
<dbReference type="GO" id="GO:0016987">
    <property type="term" value="F:sigma factor activity"/>
    <property type="evidence" value="ECO:0007669"/>
    <property type="project" value="UniProtKB-KW"/>
</dbReference>
<dbReference type="AlphaFoldDB" id="A0A1G8QXN2"/>
<dbReference type="STRING" id="930129.SAMN05216352_1238"/>
<evidence type="ECO:0000313" key="8">
    <source>
        <dbReference type="EMBL" id="SDJ09458.1"/>
    </source>
</evidence>
<dbReference type="Pfam" id="PF08281">
    <property type="entry name" value="Sigma70_r4_2"/>
    <property type="match status" value="1"/>
</dbReference>
<evidence type="ECO:0000256" key="4">
    <source>
        <dbReference type="ARBA" id="ARBA00023163"/>
    </source>
</evidence>
<dbReference type="SUPFAM" id="SSF88946">
    <property type="entry name" value="Sigma2 domain of RNA polymerase sigma factors"/>
    <property type="match status" value="1"/>
</dbReference>
<dbReference type="InterPro" id="IPR014294">
    <property type="entry name" value="RNA_pol_sigma-W_bacilli"/>
</dbReference>
<dbReference type="InterPro" id="IPR007627">
    <property type="entry name" value="RNA_pol_sigma70_r2"/>
</dbReference>
<feature type="domain" description="RNA polymerase sigma factor 70 region 4 type 2" evidence="7">
    <location>
        <begin position="129"/>
        <end position="181"/>
    </location>
</feature>
<dbReference type="Proteomes" id="UP000199017">
    <property type="component" value="Unassembled WGS sequence"/>
</dbReference>
<dbReference type="InterPro" id="IPR013325">
    <property type="entry name" value="RNA_pol_sigma_r2"/>
</dbReference>
<dbReference type="CDD" id="cd06171">
    <property type="entry name" value="Sigma70_r4"/>
    <property type="match status" value="1"/>
</dbReference>
<dbReference type="SUPFAM" id="SSF88659">
    <property type="entry name" value="Sigma3 and sigma4 domains of RNA polymerase sigma factors"/>
    <property type="match status" value="1"/>
</dbReference>
<evidence type="ECO:0000256" key="2">
    <source>
        <dbReference type="ARBA" id="ARBA00023015"/>
    </source>
</evidence>
<dbReference type="InterPro" id="IPR013324">
    <property type="entry name" value="RNA_pol_sigma_r3/r4-like"/>
</dbReference>
<keyword evidence="2" id="KW-0805">Transcription regulation</keyword>
<feature type="domain" description="RNA polymerase sigma-70 region 2" evidence="6">
    <location>
        <begin position="24"/>
        <end position="90"/>
    </location>
</feature>
<reference evidence="8 9" key="1">
    <citation type="submission" date="2016-10" db="EMBL/GenBank/DDBJ databases">
        <authorList>
            <person name="de Groot N.N."/>
        </authorList>
    </citation>
    <scope>NUCLEOTIDE SEQUENCE [LARGE SCALE GENOMIC DNA]</scope>
    <source>
        <strain evidence="9">P4B,CCM 7963,CECT 7998,DSM 25260,IBRC-M 10614,KCTC 13821</strain>
    </source>
</reference>
<dbReference type="GO" id="GO:0003677">
    <property type="term" value="F:DNA binding"/>
    <property type="evidence" value="ECO:0007669"/>
    <property type="project" value="InterPro"/>
</dbReference>
<evidence type="ECO:0000256" key="3">
    <source>
        <dbReference type="ARBA" id="ARBA00023082"/>
    </source>
</evidence>
<dbReference type="OrthoDB" id="9782703at2"/>
<dbReference type="NCBIfam" id="TIGR02948">
    <property type="entry name" value="SigW_bacill"/>
    <property type="match status" value="1"/>
</dbReference>